<dbReference type="EMBL" id="AMQM01001488">
    <property type="status" value="NOT_ANNOTATED_CDS"/>
    <property type="molecule type" value="Genomic_DNA"/>
</dbReference>
<dbReference type="EMBL" id="KB097495">
    <property type="protein sequence ID" value="ESN96777.1"/>
    <property type="molecule type" value="Genomic_DNA"/>
</dbReference>
<dbReference type="HOGENOM" id="CLU_1054788_0_0_1"/>
<evidence type="ECO:0000313" key="4">
    <source>
        <dbReference type="Proteomes" id="UP000015101"/>
    </source>
</evidence>
<dbReference type="Gene3D" id="2.40.50.40">
    <property type="match status" value="1"/>
</dbReference>
<reference evidence="2 4" key="2">
    <citation type="journal article" date="2013" name="Nature">
        <title>Insights into bilaterian evolution from three spiralian genomes.</title>
        <authorList>
            <person name="Simakov O."/>
            <person name="Marletaz F."/>
            <person name="Cho S.J."/>
            <person name="Edsinger-Gonzales E."/>
            <person name="Havlak P."/>
            <person name="Hellsten U."/>
            <person name="Kuo D.H."/>
            <person name="Larsson T."/>
            <person name="Lv J."/>
            <person name="Arendt D."/>
            <person name="Savage R."/>
            <person name="Osoegawa K."/>
            <person name="de Jong P."/>
            <person name="Grimwood J."/>
            <person name="Chapman J.A."/>
            <person name="Shapiro H."/>
            <person name="Aerts A."/>
            <person name="Otillar R.P."/>
            <person name="Terry A.Y."/>
            <person name="Boore J.L."/>
            <person name="Grigoriev I.V."/>
            <person name="Lindberg D.R."/>
            <person name="Seaver E.C."/>
            <person name="Weisblat D.A."/>
            <person name="Putnam N.H."/>
            <person name="Rokhsar D.S."/>
        </authorList>
    </citation>
    <scope>NUCLEOTIDE SEQUENCE</scope>
</reference>
<dbReference type="KEGG" id="hro:HELRODRAFT_163900"/>
<dbReference type="EnsemblMetazoa" id="HelroT163900">
    <property type="protein sequence ID" value="HelroP163900"/>
    <property type="gene ID" value="HelroG163900"/>
</dbReference>
<dbReference type="AlphaFoldDB" id="T1EUL5"/>
<protein>
    <recommendedName>
        <fullName evidence="5">Chromo domain-containing protein</fullName>
    </recommendedName>
</protein>
<reference evidence="4" key="1">
    <citation type="submission" date="2012-12" db="EMBL/GenBank/DDBJ databases">
        <authorList>
            <person name="Hellsten U."/>
            <person name="Grimwood J."/>
            <person name="Chapman J.A."/>
            <person name="Shapiro H."/>
            <person name="Aerts A."/>
            <person name="Otillar R.P."/>
            <person name="Terry A.Y."/>
            <person name="Boore J.L."/>
            <person name="Simakov O."/>
            <person name="Marletaz F."/>
            <person name="Cho S.-J."/>
            <person name="Edsinger-Gonzales E."/>
            <person name="Havlak P."/>
            <person name="Kuo D.-H."/>
            <person name="Larsson T."/>
            <person name="Lv J."/>
            <person name="Arendt D."/>
            <person name="Savage R."/>
            <person name="Osoegawa K."/>
            <person name="de Jong P."/>
            <person name="Lindberg D.R."/>
            <person name="Seaver E.C."/>
            <person name="Weisblat D.A."/>
            <person name="Putnam N.H."/>
            <person name="Grigoriev I.V."/>
            <person name="Rokhsar D.S."/>
        </authorList>
    </citation>
    <scope>NUCLEOTIDE SEQUENCE</scope>
</reference>
<gene>
    <name evidence="3" type="primary">20200265</name>
    <name evidence="2" type="ORF">HELRODRAFT_163900</name>
</gene>
<dbReference type="Proteomes" id="UP000015101">
    <property type="component" value="Unassembled WGS sequence"/>
</dbReference>
<feature type="region of interest" description="Disordered" evidence="1">
    <location>
        <begin position="124"/>
        <end position="145"/>
    </location>
</feature>
<evidence type="ECO:0000313" key="3">
    <source>
        <dbReference type="EnsemblMetazoa" id="HelroP163900"/>
    </source>
</evidence>
<sequence>MWEQVNKIRGSEKSLNTLTVQHIDANTLNTHLASMSTDPSYKIPPTKATTINSRQHHQFTPYSVLHMLTKTCPSGTVQTVYQHDNDYDSRNEVNESIEKEDFNHETSNMGARMEPDQEDSVVVSEDEGSDCSTNATDDTKEGHDNQNRKVNKVLKMRFKRGMKQYLIHWADTDPTLDSWHFLNESFEGFHKEVKKFEDERKKLHLKGIGQSSDTIEKPAGKALSSSKQVKRAKHSWYYLSSSEDEDCMLKDNFWKNLDEGLYCF</sequence>
<dbReference type="GeneID" id="20200265"/>
<name>T1EUL5_HELRO</name>
<accession>T1EUL5</accession>
<dbReference type="InterPro" id="IPR016197">
    <property type="entry name" value="Chromo-like_dom_sf"/>
</dbReference>
<keyword evidence="4" id="KW-1185">Reference proteome</keyword>
<evidence type="ECO:0000313" key="2">
    <source>
        <dbReference type="EMBL" id="ESN96777.1"/>
    </source>
</evidence>
<proteinExistence type="predicted"/>
<dbReference type="CTD" id="20200265"/>
<evidence type="ECO:0000256" key="1">
    <source>
        <dbReference type="SAM" id="MobiDB-lite"/>
    </source>
</evidence>
<evidence type="ECO:0008006" key="5">
    <source>
        <dbReference type="Google" id="ProtNLM"/>
    </source>
</evidence>
<dbReference type="SUPFAM" id="SSF54160">
    <property type="entry name" value="Chromo domain-like"/>
    <property type="match status" value="1"/>
</dbReference>
<dbReference type="RefSeq" id="XP_009025885.1">
    <property type="nucleotide sequence ID" value="XM_009027637.1"/>
</dbReference>
<organism evidence="3 4">
    <name type="scientific">Helobdella robusta</name>
    <name type="common">Californian leech</name>
    <dbReference type="NCBI Taxonomy" id="6412"/>
    <lineage>
        <taxon>Eukaryota</taxon>
        <taxon>Metazoa</taxon>
        <taxon>Spiralia</taxon>
        <taxon>Lophotrochozoa</taxon>
        <taxon>Annelida</taxon>
        <taxon>Clitellata</taxon>
        <taxon>Hirudinea</taxon>
        <taxon>Rhynchobdellida</taxon>
        <taxon>Glossiphoniidae</taxon>
        <taxon>Helobdella</taxon>
    </lineage>
</organism>
<reference evidence="3" key="3">
    <citation type="submission" date="2015-06" db="UniProtKB">
        <authorList>
            <consortium name="EnsemblMetazoa"/>
        </authorList>
    </citation>
    <scope>IDENTIFICATION</scope>
</reference>
<dbReference type="CDD" id="cd00024">
    <property type="entry name" value="CD_CSD"/>
    <property type="match status" value="1"/>
</dbReference>
<dbReference type="InParanoid" id="T1EUL5"/>